<dbReference type="RefSeq" id="WP_255132831.1">
    <property type="nucleotide sequence ID" value="NZ_JANDBC010000001.1"/>
</dbReference>
<dbReference type="AlphaFoldDB" id="A0A9X2L1Q2"/>
<keyword evidence="5" id="KW-1185">Reference proteome</keyword>
<reference evidence="4" key="1">
    <citation type="submission" date="2022-06" db="EMBL/GenBank/DDBJ databases">
        <title>Gracilimonas sp. CAU 1638 isolated from sea sediment.</title>
        <authorList>
            <person name="Kim W."/>
        </authorList>
    </citation>
    <scope>NUCLEOTIDE SEQUENCE</scope>
    <source>
        <strain evidence="4">CAU 1638</strain>
    </source>
</reference>
<keyword evidence="2" id="KW-0732">Signal</keyword>
<comment type="caution">
    <text evidence="4">The sequence shown here is derived from an EMBL/GenBank/DDBJ whole genome shotgun (WGS) entry which is preliminary data.</text>
</comment>
<evidence type="ECO:0000256" key="1">
    <source>
        <dbReference type="SAM" id="Phobius"/>
    </source>
</evidence>
<proteinExistence type="predicted"/>
<accession>A0A9X2L1Q2</accession>
<name>A0A9X2L1Q2_9BACT</name>
<protein>
    <submittedName>
        <fullName evidence="4">TPM domain-containing protein</fullName>
    </submittedName>
</protein>
<dbReference type="PANTHER" id="PTHR30373:SF2">
    <property type="entry name" value="UPF0603 PROTEIN YGCG"/>
    <property type="match status" value="1"/>
</dbReference>
<dbReference type="InterPro" id="IPR007621">
    <property type="entry name" value="TPM_dom"/>
</dbReference>
<keyword evidence="1" id="KW-0472">Membrane</keyword>
<keyword evidence="1" id="KW-0812">Transmembrane</keyword>
<evidence type="ECO:0000259" key="3">
    <source>
        <dbReference type="Pfam" id="PF04536"/>
    </source>
</evidence>
<feature type="domain" description="TPM" evidence="3">
    <location>
        <begin position="31"/>
        <end position="153"/>
    </location>
</feature>
<feature type="chain" id="PRO_5040799235" evidence="2">
    <location>
        <begin position="20"/>
        <end position="252"/>
    </location>
</feature>
<sequence>MRRLLSLFLFLSLTVSAFSQDFLPDRPTGMVNDFADMLSSSEERRLENKLRSYRDTTTNAFVIATIESLQNYPIEDVATNLFNSWDIQYEQRNNGVLILISEQDREMRIEVGYGLEGAIPDIMANRIINDVMTPSFRAGDFYGGLNQATDILIDLAAGEFEGFPERRTSSDDEGIPIDLIILFIILIFFLVSKGKGGKGGRRHSLGSNGIIFFGGGFGSGGGSSFGGGGGGFGGFGGGGGFSSGGGGASGGW</sequence>
<feature type="transmembrane region" description="Helical" evidence="1">
    <location>
        <begin position="174"/>
        <end position="192"/>
    </location>
</feature>
<evidence type="ECO:0000313" key="4">
    <source>
        <dbReference type="EMBL" id="MCP9290604.1"/>
    </source>
</evidence>
<dbReference type="Pfam" id="PF04536">
    <property type="entry name" value="TPM_phosphatase"/>
    <property type="match status" value="1"/>
</dbReference>
<keyword evidence="1" id="KW-1133">Transmembrane helix</keyword>
<feature type="signal peptide" evidence="2">
    <location>
        <begin position="1"/>
        <end position="19"/>
    </location>
</feature>
<evidence type="ECO:0000256" key="2">
    <source>
        <dbReference type="SAM" id="SignalP"/>
    </source>
</evidence>
<gene>
    <name evidence="4" type="ORF">NM125_03285</name>
</gene>
<organism evidence="4 5">
    <name type="scientific">Gracilimonas sediminicola</name>
    <dbReference type="NCBI Taxonomy" id="2952158"/>
    <lineage>
        <taxon>Bacteria</taxon>
        <taxon>Pseudomonadati</taxon>
        <taxon>Balneolota</taxon>
        <taxon>Balneolia</taxon>
        <taxon>Balneolales</taxon>
        <taxon>Balneolaceae</taxon>
        <taxon>Gracilimonas</taxon>
    </lineage>
</organism>
<dbReference type="EMBL" id="JANDBC010000001">
    <property type="protein sequence ID" value="MCP9290604.1"/>
    <property type="molecule type" value="Genomic_DNA"/>
</dbReference>
<dbReference type="Proteomes" id="UP001139125">
    <property type="component" value="Unassembled WGS sequence"/>
</dbReference>
<evidence type="ECO:0000313" key="5">
    <source>
        <dbReference type="Proteomes" id="UP001139125"/>
    </source>
</evidence>
<dbReference type="PANTHER" id="PTHR30373">
    <property type="entry name" value="UPF0603 PROTEIN YGCG"/>
    <property type="match status" value="1"/>
</dbReference>
<dbReference type="Gene3D" id="3.10.310.50">
    <property type="match status" value="1"/>
</dbReference>